<dbReference type="Proteomes" id="UP000254263">
    <property type="component" value="Unassembled WGS sequence"/>
</dbReference>
<gene>
    <name evidence="1" type="ORF">NCTC13100_01529</name>
</gene>
<evidence type="ECO:0000313" key="1">
    <source>
        <dbReference type="EMBL" id="SUB78363.1"/>
    </source>
</evidence>
<proteinExistence type="predicted"/>
<name>A0A379DK30_9PORP</name>
<dbReference type="RefSeq" id="WP_018360363.1">
    <property type="nucleotide sequence ID" value="NZ_UGTI01000001.1"/>
</dbReference>
<evidence type="ECO:0000313" key="2">
    <source>
        <dbReference type="Proteomes" id="UP000254263"/>
    </source>
</evidence>
<accession>A0A379DK30</accession>
<dbReference type="AlphaFoldDB" id="A0A379DK30"/>
<dbReference type="EMBL" id="UGTI01000001">
    <property type="protein sequence ID" value="SUB78363.1"/>
    <property type="molecule type" value="Genomic_DNA"/>
</dbReference>
<sequence length="68" mass="6989">MKPLTMSQMENLQGGYNRGWSVFTCAMGIAGMVANLGAEPSGFAIDWLGGGTRTAVACSEAIAGQSAF</sequence>
<evidence type="ECO:0008006" key="3">
    <source>
        <dbReference type="Google" id="ProtNLM"/>
    </source>
</evidence>
<protein>
    <recommendedName>
        <fullName evidence="3">Bacteriocin class II with double-glycine leader peptide</fullName>
    </recommendedName>
</protein>
<reference evidence="1 2" key="1">
    <citation type="submission" date="2018-06" db="EMBL/GenBank/DDBJ databases">
        <authorList>
            <consortium name="Pathogen Informatics"/>
            <person name="Doyle S."/>
        </authorList>
    </citation>
    <scope>NUCLEOTIDE SEQUENCE [LARGE SCALE GENOMIC DNA]</scope>
    <source>
        <strain evidence="1 2">NCTC13100</strain>
    </source>
</reference>
<organism evidence="1 2">
    <name type="scientific">Porphyromonas macacae</name>
    <dbReference type="NCBI Taxonomy" id="28115"/>
    <lineage>
        <taxon>Bacteria</taxon>
        <taxon>Pseudomonadati</taxon>
        <taxon>Bacteroidota</taxon>
        <taxon>Bacteroidia</taxon>
        <taxon>Bacteroidales</taxon>
        <taxon>Porphyromonadaceae</taxon>
        <taxon>Porphyromonas</taxon>
    </lineage>
</organism>